<keyword evidence="10" id="KW-1185">Reference proteome</keyword>
<dbReference type="PROSITE" id="PS51032">
    <property type="entry name" value="AP2_ERF"/>
    <property type="match status" value="1"/>
</dbReference>
<dbReference type="SUPFAM" id="SSF54171">
    <property type="entry name" value="DNA-binding domain"/>
    <property type="match status" value="1"/>
</dbReference>
<evidence type="ECO:0000259" key="8">
    <source>
        <dbReference type="PROSITE" id="PS51032"/>
    </source>
</evidence>
<evidence type="ECO:0000256" key="5">
    <source>
        <dbReference type="ARBA" id="ARBA00023163"/>
    </source>
</evidence>
<dbReference type="InterPro" id="IPR001471">
    <property type="entry name" value="AP2/ERF_dom"/>
</dbReference>
<evidence type="ECO:0000256" key="4">
    <source>
        <dbReference type="ARBA" id="ARBA00023125"/>
    </source>
</evidence>
<dbReference type="GO" id="GO:0003700">
    <property type="term" value="F:DNA-binding transcription factor activity"/>
    <property type="evidence" value="ECO:0007669"/>
    <property type="project" value="InterPro"/>
</dbReference>
<dbReference type="InterPro" id="IPR016177">
    <property type="entry name" value="DNA-bd_dom_sf"/>
</dbReference>
<evidence type="ECO:0000256" key="7">
    <source>
        <dbReference type="SAM" id="MobiDB-lite"/>
    </source>
</evidence>
<evidence type="ECO:0000256" key="1">
    <source>
        <dbReference type="ARBA" id="ARBA00004123"/>
    </source>
</evidence>
<feature type="compositionally biased region" description="Low complexity" evidence="7">
    <location>
        <begin position="216"/>
        <end position="231"/>
    </location>
</feature>
<sequence length="291" mass="32262">MMRGIHSYKIPRRHRKRSTLYCRFVRKSGRPIIFEERVCDKVDFGKNAHLSISEYLSSSMTPPICKAPPLHITMLSKIFRSSIPQRRLKSLGLTIVPSVLSFNGFDRNHENELETEIETGPEIPSILDGIAAMVGRHVLLGNKINPAENNHSNSGDQSGFVSVSQRFGSNKRDQGSTVSVQKIYRGVRKRWSAEIRDRIGRCRHWLGTFDTAEEAAPMPALSSPSTSSSSPEARKKVKGKAKTERKCAVVASVDQLFSCDSSLGGTVGKGKLELDLKPDVELNSKAITLNN</sequence>
<dbReference type="PANTHER" id="PTHR31677:SF75">
    <property type="entry name" value="ETHYLENE-RESPONSIVE TRANSCRIPTION FACTOR ERF084"/>
    <property type="match status" value="1"/>
</dbReference>
<dbReference type="GO" id="GO:0005634">
    <property type="term" value="C:nucleus"/>
    <property type="evidence" value="ECO:0007669"/>
    <property type="project" value="UniProtKB-SubCell"/>
</dbReference>
<evidence type="ECO:0000256" key="3">
    <source>
        <dbReference type="ARBA" id="ARBA00023015"/>
    </source>
</evidence>
<feature type="domain" description="AP2/ERF" evidence="8">
    <location>
        <begin position="183"/>
        <end position="216"/>
    </location>
</feature>
<keyword evidence="6" id="KW-0539">Nucleus</keyword>
<comment type="caution">
    <text evidence="9">The sequence shown here is derived from an EMBL/GenBank/DDBJ whole genome shotgun (WGS) entry which is preliminary data.</text>
</comment>
<keyword evidence="2" id="KW-0936">Ethylene signaling pathway</keyword>
<protein>
    <recommendedName>
        <fullName evidence="8">AP2/ERF domain-containing protein</fullName>
    </recommendedName>
</protein>
<keyword evidence="4" id="KW-0238">DNA-binding</keyword>
<dbReference type="Gene3D" id="3.30.730.10">
    <property type="entry name" value="AP2/ERF domain"/>
    <property type="match status" value="1"/>
</dbReference>
<dbReference type="Proteomes" id="UP000436088">
    <property type="component" value="Unassembled WGS sequence"/>
</dbReference>
<evidence type="ECO:0000256" key="2">
    <source>
        <dbReference type="ARBA" id="ARBA00022745"/>
    </source>
</evidence>
<dbReference type="PANTHER" id="PTHR31677">
    <property type="entry name" value="AP2 DOMAIN CLASS TRANSCRIPTION FACTOR"/>
    <property type="match status" value="1"/>
</dbReference>
<gene>
    <name evidence="9" type="ORF">F3Y22_tig00110318pilonHSYRG00144</name>
</gene>
<reference evidence="9" key="1">
    <citation type="submission" date="2019-09" db="EMBL/GenBank/DDBJ databases">
        <title>Draft genome information of white flower Hibiscus syriacus.</title>
        <authorList>
            <person name="Kim Y.-M."/>
        </authorList>
    </citation>
    <scope>NUCLEOTIDE SEQUENCE [LARGE SCALE GENOMIC DNA]</scope>
    <source>
        <strain evidence="9">YM2019G1</strain>
    </source>
</reference>
<evidence type="ECO:0000313" key="9">
    <source>
        <dbReference type="EMBL" id="KAE8710941.1"/>
    </source>
</evidence>
<dbReference type="EMBL" id="VEPZ02000926">
    <property type="protein sequence ID" value="KAE8710941.1"/>
    <property type="molecule type" value="Genomic_DNA"/>
</dbReference>
<dbReference type="GO" id="GO:0009873">
    <property type="term" value="P:ethylene-activated signaling pathway"/>
    <property type="evidence" value="ECO:0007669"/>
    <property type="project" value="UniProtKB-KW"/>
</dbReference>
<organism evidence="9 10">
    <name type="scientific">Hibiscus syriacus</name>
    <name type="common">Rose of Sharon</name>
    <dbReference type="NCBI Taxonomy" id="106335"/>
    <lineage>
        <taxon>Eukaryota</taxon>
        <taxon>Viridiplantae</taxon>
        <taxon>Streptophyta</taxon>
        <taxon>Embryophyta</taxon>
        <taxon>Tracheophyta</taxon>
        <taxon>Spermatophyta</taxon>
        <taxon>Magnoliopsida</taxon>
        <taxon>eudicotyledons</taxon>
        <taxon>Gunneridae</taxon>
        <taxon>Pentapetalae</taxon>
        <taxon>rosids</taxon>
        <taxon>malvids</taxon>
        <taxon>Malvales</taxon>
        <taxon>Malvaceae</taxon>
        <taxon>Malvoideae</taxon>
        <taxon>Hibiscus</taxon>
    </lineage>
</organism>
<dbReference type="AlphaFoldDB" id="A0A6A3B2Q4"/>
<keyword evidence="3" id="KW-0805">Transcription regulation</keyword>
<feature type="region of interest" description="Disordered" evidence="7">
    <location>
        <begin position="216"/>
        <end position="241"/>
    </location>
</feature>
<dbReference type="InterPro" id="IPR036955">
    <property type="entry name" value="AP2/ERF_dom_sf"/>
</dbReference>
<dbReference type="CDD" id="cd00018">
    <property type="entry name" value="AP2"/>
    <property type="match status" value="1"/>
</dbReference>
<dbReference type="SMART" id="SM00380">
    <property type="entry name" value="AP2"/>
    <property type="match status" value="1"/>
</dbReference>
<keyword evidence="5" id="KW-0804">Transcription</keyword>
<accession>A0A6A3B2Q4</accession>
<proteinExistence type="predicted"/>
<evidence type="ECO:0000313" key="10">
    <source>
        <dbReference type="Proteomes" id="UP000436088"/>
    </source>
</evidence>
<dbReference type="GO" id="GO:0003677">
    <property type="term" value="F:DNA binding"/>
    <property type="evidence" value="ECO:0007669"/>
    <property type="project" value="UniProtKB-KW"/>
</dbReference>
<comment type="subcellular location">
    <subcellularLocation>
        <location evidence="1">Nucleus</location>
    </subcellularLocation>
</comment>
<evidence type="ECO:0000256" key="6">
    <source>
        <dbReference type="ARBA" id="ARBA00023242"/>
    </source>
</evidence>
<name>A0A6A3B2Q4_HIBSY</name>